<reference evidence="2 4" key="2">
    <citation type="submission" date="2018-06" db="EMBL/GenBank/DDBJ databases">
        <authorList>
            <consortium name="Pathogen Informatics"/>
            <person name="Doyle S."/>
        </authorList>
    </citation>
    <scope>NUCLEOTIDE SEQUENCE [LARGE SCALE GENOMIC DNA]</scope>
    <source>
        <strain evidence="2 4">NCTC13492</strain>
    </source>
</reference>
<evidence type="ECO:0000313" key="3">
    <source>
        <dbReference type="Proteomes" id="UP000199426"/>
    </source>
</evidence>
<dbReference type="Proteomes" id="UP000251670">
    <property type="component" value="Unassembled WGS sequence"/>
</dbReference>
<name>A0A2X2WTQ9_CHRJE</name>
<keyword evidence="3" id="KW-1185">Reference proteome</keyword>
<dbReference type="EMBL" id="UAWB01000013">
    <property type="protein sequence ID" value="SQB46702.1"/>
    <property type="molecule type" value="Genomic_DNA"/>
</dbReference>
<evidence type="ECO:0000313" key="1">
    <source>
        <dbReference type="EMBL" id="SDI20980.1"/>
    </source>
</evidence>
<dbReference type="AlphaFoldDB" id="A0A2X2WTQ9"/>
<accession>A0A2X2WTQ9</accession>
<reference evidence="1 3" key="1">
    <citation type="submission" date="2016-10" db="EMBL/GenBank/DDBJ databases">
        <authorList>
            <person name="Varghese N."/>
            <person name="Submissions S."/>
        </authorList>
    </citation>
    <scope>NUCLEOTIDE SEQUENCE [LARGE SCALE GENOMIC DNA]</scope>
    <source>
        <strain evidence="1 3">DSM 19299</strain>
    </source>
</reference>
<dbReference type="Proteomes" id="UP000199426">
    <property type="component" value="Unassembled WGS sequence"/>
</dbReference>
<protein>
    <submittedName>
        <fullName evidence="2">Uncharacterized protein</fullName>
    </submittedName>
</protein>
<gene>
    <name evidence="2" type="ORF">NCTC13492_03778</name>
    <name evidence="1" type="ORF">SAMN05421542_0433</name>
</gene>
<sequence length="36" mass="4141">MIPKEDADNMNPKRAGEMLNKALNAEKNKLTILELW</sequence>
<dbReference type="EMBL" id="FNEG01000001">
    <property type="protein sequence ID" value="SDI20980.1"/>
    <property type="molecule type" value="Genomic_DNA"/>
</dbReference>
<dbReference type="STRING" id="445960.SAMN05421542_0433"/>
<evidence type="ECO:0000313" key="2">
    <source>
        <dbReference type="EMBL" id="SQB46702.1"/>
    </source>
</evidence>
<organism evidence="2 4">
    <name type="scientific">Chryseobacterium jejuense</name>
    <dbReference type="NCBI Taxonomy" id="445960"/>
    <lineage>
        <taxon>Bacteria</taxon>
        <taxon>Pseudomonadati</taxon>
        <taxon>Bacteroidota</taxon>
        <taxon>Flavobacteriia</taxon>
        <taxon>Flavobacteriales</taxon>
        <taxon>Weeksellaceae</taxon>
        <taxon>Chryseobacterium group</taxon>
        <taxon>Chryseobacterium</taxon>
    </lineage>
</organism>
<proteinExistence type="predicted"/>
<evidence type="ECO:0000313" key="4">
    <source>
        <dbReference type="Proteomes" id="UP000251670"/>
    </source>
</evidence>